<dbReference type="Proteomes" id="UP000294543">
    <property type="component" value="Unassembled WGS sequence"/>
</dbReference>
<evidence type="ECO:0000256" key="2">
    <source>
        <dbReference type="SAM" id="Phobius"/>
    </source>
</evidence>
<feature type="transmembrane region" description="Helical" evidence="2">
    <location>
        <begin position="119"/>
        <end position="143"/>
    </location>
</feature>
<keyword evidence="2" id="KW-1133">Transmembrane helix</keyword>
<keyword evidence="2" id="KW-0472">Membrane</keyword>
<dbReference type="RefSeq" id="WP_132518897.1">
    <property type="nucleotide sequence ID" value="NZ_SMKP01000266.1"/>
</dbReference>
<evidence type="ECO:0000259" key="3">
    <source>
        <dbReference type="Pfam" id="PF25547"/>
    </source>
</evidence>
<gene>
    <name evidence="4" type="ORF">E1294_48295</name>
</gene>
<evidence type="ECO:0000313" key="5">
    <source>
        <dbReference type="Proteomes" id="UP000294543"/>
    </source>
</evidence>
<dbReference type="Pfam" id="PF25547">
    <property type="entry name" value="WXG100_2"/>
    <property type="match status" value="1"/>
</dbReference>
<evidence type="ECO:0000313" key="4">
    <source>
        <dbReference type="EMBL" id="TDD07331.1"/>
    </source>
</evidence>
<proteinExistence type="predicted"/>
<dbReference type="EMBL" id="SMKP01000266">
    <property type="protein sequence ID" value="TDD07331.1"/>
    <property type="molecule type" value="Genomic_DNA"/>
</dbReference>
<feature type="domain" description="Outer membrane channel protein CpnT-like N-terminal" evidence="3">
    <location>
        <begin position="6"/>
        <end position="155"/>
    </location>
</feature>
<feature type="region of interest" description="Disordered" evidence="1">
    <location>
        <begin position="265"/>
        <end position="488"/>
    </location>
</feature>
<dbReference type="OrthoDB" id="4569990at2"/>
<keyword evidence="5" id="KW-1185">Reference proteome</keyword>
<comment type="caution">
    <text evidence="4">The sequence shown here is derived from an EMBL/GenBank/DDBJ whole genome shotgun (WGS) entry which is preliminary data.</text>
</comment>
<sequence length="765" mass="80611">MDGVPIPEQVRPWIGWVVGMDWPEADEVVLFRLADDLALAFHRINGGVRGDGSAAGGAAGGAERGDWDGAALRRFVDRVGREAQSRKEELLKRLAGLALACNDLGVQVQYVKRMIKASVLLLIVQLSWLLWAMVSPASGVAWAAAGARAQAARMTVRQLRNRLLFNVALFGTLMGGIDLYVQASQSRREEIDWDQVGWSAVSGALTGVSLTLSTGLLPPRSVLGLMGHSAVAGGGATLATMLLSGQPIDWEMVAKGTTAGALGGADAHWASWNPGTARHTDSGPPPAHDPAAAPGRSPHQPPGSDDPRPSRAESTPYDPEGVRDGQDPYGSGVRRESGGPAPETGLAGAVRDAPPAGGHAPARPSDSPGDRAAPPEPTPAAHRAEMPATPERPAPGAAPHVGGERLAGPEGSHRPDPVIRREGGGQATRSQDASPVARPPGQDLAPSSPDGAAGPGTRAVPATHAARGPDPGPALSGLDQTGGPGSARNRIDLLINHRAEPIAVTPNPGDPGHGGLGRPTVSPIPPHPGFRPMPPLLMEAVQQLGENDGGNLGGGINARRVRTFDFEGADWVLKEVRIRREADAEVLGSILGERLGANVPPVYRVDATTVVMPFVGTGAALLGMGVLPTNLSAKLLGFLHVLGVDADANLRNIIRDENGDVWGIDMSGAFYQLPEQYRGKVAEMTNSPFADYWVSRKWDGMILKDYAYIKNELSPTDVERLAARIWSGRPYFEGLGRTDWFDGTWHRFLKIAENASGSRSIFEQE</sequence>
<feature type="transmembrane region" description="Helical" evidence="2">
    <location>
        <begin position="163"/>
        <end position="181"/>
    </location>
</feature>
<organism evidence="4 5">
    <name type="scientific">Nonomuraea diastatica</name>
    <dbReference type="NCBI Taxonomy" id="1848329"/>
    <lineage>
        <taxon>Bacteria</taxon>
        <taxon>Bacillati</taxon>
        <taxon>Actinomycetota</taxon>
        <taxon>Actinomycetes</taxon>
        <taxon>Streptosporangiales</taxon>
        <taxon>Streptosporangiaceae</taxon>
        <taxon>Nonomuraea</taxon>
    </lineage>
</organism>
<protein>
    <recommendedName>
        <fullName evidence="3">Outer membrane channel protein CpnT-like N-terminal domain-containing protein</fullName>
    </recommendedName>
</protein>
<dbReference type="AlphaFoldDB" id="A0A4R4VQ84"/>
<feature type="compositionally biased region" description="Low complexity" evidence="1">
    <location>
        <begin position="353"/>
        <end position="364"/>
    </location>
</feature>
<evidence type="ECO:0000256" key="1">
    <source>
        <dbReference type="SAM" id="MobiDB-lite"/>
    </source>
</evidence>
<accession>A0A4R4VQ84</accession>
<name>A0A4R4VQ84_9ACTN</name>
<feature type="compositionally biased region" description="Basic and acidic residues" evidence="1">
    <location>
        <begin position="411"/>
        <end position="423"/>
    </location>
</feature>
<keyword evidence="2" id="KW-0812">Transmembrane</keyword>
<dbReference type="InterPro" id="IPR057746">
    <property type="entry name" value="CpnT-like_N"/>
</dbReference>
<reference evidence="4 5" key="1">
    <citation type="submission" date="2019-03" db="EMBL/GenBank/DDBJ databases">
        <title>Draft genome sequences of novel Actinobacteria.</title>
        <authorList>
            <person name="Sahin N."/>
            <person name="Ay H."/>
            <person name="Saygin H."/>
        </authorList>
    </citation>
    <scope>NUCLEOTIDE SEQUENCE [LARGE SCALE GENOMIC DNA]</scope>
    <source>
        <strain evidence="4 5">KC712</strain>
    </source>
</reference>